<protein>
    <recommendedName>
        <fullName evidence="15">LexA repressor DNA-binding domain-containing protein</fullName>
    </recommendedName>
</protein>
<dbReference type="Gene3D" id="2.10.109.10">
    <property type="entry name" value="Umud Fragment, subunit A"/>
    <property type="match status" value="1"/>
</dbReference>
<reference evidence="14" key="1">
    <citation type="submission" date="2018-05" db="EMBL/GenBank/DDBJ databases">
        <authorList>
            <person name="Lanie J.A."/>
            <person name="Ng W.-L."/>
            <person name="Kazmierczak K.M."/>
            <person name="Andrzejewski T.M."/>
            <person name="Davidsen T.M."/>
            <person name="Wayne K.J."/>
            <person name="Tettelin H."/>
            <person name="Glass J.I."/>
            <person name="Rusch D."/>
            <person name="Podicherti R."/>
            <person name="Tsui H.-C.T."/>
            <person name="Winkler M.E."/>
        </authorList>
    </citation>
    <scope>NUCLEOTIDE SEQUENCE</scope>
</reference>
<evidence type="ECO:0000256" key="11">
    <source>
        <dbReference type="ARBA" id="ARBA00023236"/>
    </source>
</evidence>
<dbReference type="GO" id="GO:0004252">
    <property type="term" value="F:serine-type endopeptidase activity"/>
    <property type="evidence" value="ECO:0007669"/>
    <property type="project" value="InterPro"/>
</dbReference>
<dbReference type="CDD" id="cd06529">
    <property type="entry name" value="S24_LexA-like"/>
    <property type="match status" value="1"/>
</dbReference>
<accession>A0A382IZR5</accession>
<name>A0A382IZR5_9ZZZZ</name>
<dbReference type="InterPro" id="IPR036286">
    <property type="entry name" value="LexA/Signal_pep-like_sf"/>
</dbReference>
<dbReference type="InterPro" id="IPR036390">
    <property type="entry name" value="WH_DNA-bd_sf"/>
</dbReference>
<dbReference type="GO" id="GO:0009432">
    <property type="term" value="P:SOS response"/>
    <property type="evidence" value="ECO:0007669"/>
    <property type="project" value="UniProtKB-KW"/>
</dbReference>
<dbReference type="PANTHER" id="PTHR33516">
    <property type="entry name" value="LEXA REPRESSOR"/>
    <property type="match status" value="1"/>
</dbReference>
<dbReference type="InterPro" id="IPR006199">
    <property type="entry name" value="LexA_DNA-bd_dom"/>
</dbReference>
<organism evidence="14">
    <name type="scientific">marine metagenome</name>
    <dbReference type="NCBI Taxonomy" id="408172"/>
    <lineage>
        <taxon>unclassified sequences</taxon>
        <taxon>metagenomes</taxon>
        <taxon>ecological metagenomes</taxon>
    </lineage>
</organism>
<dbReference type="InterPro" id="IPR036388">
    <property type="entry name" value="WH-like_DNA-bd_sf"/>
</dbReference>
<sequence length="208" mass="23527">MSDLNEKQSKIISFIQDYYNEFGISPTVREIQNGCNITSTSVVDYNLKALKNKGYLDKRPDISRAIKLNNVNDNIIKVPILSSIAAGEPLIVNPEQITATEDYDDYVELPNNFSKEKKLFALRVKGDSMIDALISNNDIVIMKPSNEANNGEMVAAWLPANEEVTLKRFYFRNNKVELHPENPKYDPIILDPENVLIRGKVVGVIRKV</sequence>
<dbReference type="SUPFAM" id="SSF51306">
    <property type="entry name" value="LexA/Signal peptidase"/>
    <property type="match status" value="1"/>
</dbReference>
<evidence type="ECO:0000259" key="12">
    <source>
        <dbReference type="Pfam" id="PF00717"/>
    </source>
</evidence>
<dbReference type="HAMAP" id="MF_00015">
    <property type="entry name" value="LexA"/>
    <property type="match status" value="1"/>
</dbReference>
<feature type="domain" description="LexA repressor DNA-binding" evidence="13">
    <location>
        <begin position="1"/>
        <end position="65"/>
    </location>
</feature>
<evidence type="ECO:0000256" key="5">
    <source>
        <dbReference type="ARBA" id="ARBA00022801"/>
    </source>
</evidence>
<dbReference type="Pfam" id="PF01726">
    <property type="entry name" value="LexA_DNA_bind"/>
    <property type="match status" value="1"/>
</dbReference>
<dbReference type="GO" id="GO:0006281">
    <property type="term" value="P:DNA repair"/>
    <property type="evidence" value="ECO:0007669"/>
    <property type="project" value="UniProtKB-KW"/>
</dbReference>
<keyword evidence="10" id="KW-0234">DNA repair</keyword>
<evidence type="ECO:0000256" key="1">
    <source>
        <dbReference type="ARBA" id="ARBA00007484"/>
    </source>
</evidence>
<keyword evidence="4" id="KW-0227">DNA damage</keyword>
<keyword evidence="9" id="KW-0804">Transcription</keyword>
<evidence type="ECO:0000313" key="14">
    <source>
        <dbReference type="EMBL" id="SVC05146.1"/>
    </source>
</evidence>
<keyword evidence="8" id="KW-0238">DNA-binding</keyword>
<dbReference type="GO" id="GO:0045892">
    <property type="term" value="P:negative regulation of DNA-templated transcription"/>
    <property type="evidence" value="ECO:0007669"/>
    <property type="project" value="InterPro"/>
</dbReference>
<dbReference type="NCBIfam" id="TIGR00498">
    <property type="entry name" value="lexA"/>
    <property type="match status" value="1"/>
</dbReference>
<evidence type="ECO:0000256" key="10">
    <source>
        <dbReference type="ARBA" id="ARBA00023204"/>
    </source>
</evidence>
<evidence type="ECO:0000256" key="9">
    <source>
        <dbReference type="ARBA" id="ARBA00023163"/>
    </source>
</evidence>
<evidence type="ECO:0000256" key="3">
    <source>
        <dbReference type="ARBA" id="ARBA00022705"/>
    </source>
</evidence>
<dbReference type="PANTHER" id="PTHR33516:SF2">
    <property type="entry name" value="LEXA REPRESSOR-RELATED"/>
    <property type="match status" value="1"/>
</dbReference>
<gene>
    <name evidence="14" type="ORF">METZ01_LOCUS258000</name>
</gene>
<evidence type="ECO:0000256" key="4">
    <source>
        <dbReference type="ARBA" id="ARBA00022763"/>
    </source>
</evidence>
<keyword evidence="11" id="KW-0742">SOS response</keyword>
<keyword evidence="7" id="KW-0805">Transcription regulation</keyword>
<dbReference type="InterPro" id="IPR015927">
    <property type="entry name" value="Peptidase_S24_S26A/B/C"/>
</dbReference>
<dbReference type="InterPro" id="IPR006197">
    <property type="entry name" value="Peptidase_S24_LexA"/>
</dbReference>
<dbReference type="InterPro" id="IPR039418">
    <property type="entry name" value="LexA-like"/>
</dbReference>
<evidence type="ECO:0000256" key="6">
    <source>
        <dbReference type="ARBA" id="ARBA00022813"/>
    </source>
</evidence>
<dbReference type="AlphaFoldDB" id="A0A382IZR5"/>
<dbReference type="GO" id="GO:0003677">
    <property type="term" value="F:DNA binding"/>
    <property type="evidence" value="ECO:0007669"/>
    <property type="project" value="UniProtKB-KW"/>
</dbReference>
<keyword evidence="5" id="KW-0378">Hydrolase</keyword>
<evidence type="ECO:0000256" key="8">
    <source>
        <dbReference type="ARBA" id="ARBA00023125"/>
    </source>
</evidence>
<evidence type="ECO:0000259" key="13">
    <source>
        <dbReference type="Pfam" id="PF01726"/>
    </source>
</evidence>
<keyword evidence="6" id="KW-0068">Autocatalytic cleavage</keyword>
<keyword evidence="3" id="KW-0235">DNA replication</keyword>
<proteinExistence type="inferred from homology"/>
<dbReference type="SUPFAM" id="SSF46785">
    <property type="entry name" value="Winged helix' DNA-binding domain"/>
    <property type="match status" value="1"/>
</dbReference>
<dbReference type="Gene3D" id="1.10.10.10">
    <property type="entry name" value="Winged helix-like DNA-binding domain superfamily/Winged helix DNA-binding domain"/>
    <property type="match status" value="1"/>
</dbReference>
<dbReference type="PRINTS" id="PR00726">
    <property type="entry name" value="LEXASERPTASE"/>
</dbReference>
<dbReference type="InterPro" id="IPR050077">
    <property type="entry name" value="LexA_repressor"/>
</dbReference>
<evidence type="ECO:0000256" key="7">
    <source>
        <dbReference type="ARBA" id="ARBA00023015"/>
    </source>
</evidence>
<evidence type="ECO:0000256" key="2">
    <source>
        <dbReference type="ARBA" id="ARBA00022491"/>
    </source>
</evidence>
<evidence type="ECO:0008006" key="15">
    <source>
        <dbReference type="Google" id="ProtNLM"/>
    </source>
</evidence>
<comment type="similarity">
    <text evidence="1">Belongs to the peptidase S24 family.</text>
</comment>
<dbReference type="InterPro" id="IPR006200">
    <property type="entry name" value="LexA"/>
</dbReference>
<dbReference type="GO" id="GO:0006260">
    <property type="term" value="P:DNA replication"/>
    <property type="evidence" value="ECO:0007669"/>
    <property type="project" value="UniProtKB-KW"/>
</dbReference>
<dbReference type="EMBL" id="UINC01070755">
    <property type="protein sequence ID" value="SVC05146.1"/>
    <property type="molecule type" value="Genomic_DNA"/>
</dbReference>
<dbReference type="Pfam" id="PF00717">
    <property type="entry name" value="Peptidase_S24"/>
    <property type="match status" value="1"/>
</dbReference>
<dbReference type="GO" id="GO:0006508">
    <property type="term" value="P:proteolysis"/>
    <property type="evidence" value="ECO:0007669"/>
    <property type="project" value="InterPro"/>
</dbReference>
<keyword evidence="2" id="KW-0678">Repressor</keyword>
<feature type="domain" description="Peptidase S24/S26A/S26B/S26C" evidence="12">
    <location>
        <begin position="79"/>
        <end position="202"/>
    </location>
</feature>